<dbReference type="EMBL" id="MGDF01000160">
    <property type="protein sequence ID" value="OGL44119.1"/>
    <property type="molecule type" value="Genomic_DNA"/>
</dbReference>
<evidence type="ECO:0000313" key="3">
    <source>
        <dbReference type="Proteomes" id="UP000178435"/>
    </source>
</evidence>
<dbReference type="InterPro" id="IPR011551">
    <property type="entry name" value="NTP_PyrPHydrolase_MazG"/>
</dbReference>
<dbReference type="InterPro" id="IPR004518">
    <property type="entry name" value="MazG-like_dom"/>
</dbReference>
<dbReference type="GO" id="GO:0046061">
    <property type="term" value="P:dATP catabolic process"/>
    <property type="evidence" value="ECO:0007669"/>
    <property type="project" value="TreeGrafter"/>
</dbReference>
<dbReference type="GO" id="GO:0046052">
    <property type="term" value="P:UTP catabolic process"/>
    <property type="evidence" value="ECO:0007669"/>
    <property type="project" value="TreeGrafter"/>
</dbReference>
<dbReference type="PANTHER" id="PTHR30522:SF0">
    <property type="entry name" value="NUCLEOSIDE TRIPHOSPHATE PYROPHOSPHOHYDROLASE"/>
    <property type="match status" value="1"/>
</dbReference>
<dbReference type="CDD" id="cd11529">
    <property type="entry name" value="NTP-PPase_MazG_Cterm"/>
    <property type="match status" value="1"/>
</dbReference>
<dbReference type="GO" id="GO:0046076">
    <property type="term" value="P:dTTP catabolic process"/>
    <property type="evidence" value="ECO:0007669"/>
    <property type="project" value="TreeGrafter"/>
</dbReference>
<accession>A0A1F7RRG1</accession>
<evidence type="ECO:0000259" key="1">
    <source>
        <dbReference type="Pfam" id="PF03819"/>
    </source>
</evidence>
<feature type="domain" description="NTP pyrophosphohydrolase MazG-like" evidence="1">
    <location>
        <begin position="170"/>
        <end position="232"/>
    </location>
</feature>
<reference evidence="2 3" key="1">
    <citation type="journal article" date="2016" name="Nat. Commun.">
        <title>Thousands of microbial genomes shed light on interconnected biogeochemical processes in an aquifer system.</title>
        <authorList>
            <person name="Anantharaman K."/>
            <person name="Brown C.T."/>
            <person name="Hug L.A."/>
            <person name="Sharon I."/>
            <person name="Castelle C.J."/>
            <person name="Probst A.J."/>
            <person name="Thomas B.C."/>
            <person name="Singh A."/>
            <person name="Wilkins M.J."/>
            <person name="Karaoz U."/>
            <person name="Brodie E.L."/>
            <person name="Williams K.H."/>
            <person name="Hubbard S.S."/>
            <person name="Banfield J.F."/>
        </authorList>
    </citation>
    <scope>NUCLEOTIDE SEQUENCE [LARGE SCALE GENOMIC DNA]</scope>
</reference>
<dbReference type="SUPFAM" id="SSF101386">
    <property type="entry name" value="all-alpha NTP pyrophosphatases"/>
    <property type="match status" value="2"/>
</dbReference>
<protein>
    <submittedName>
        <fullName evidence="2">Nucleoside triphosphate pyrophosphohydrolase</fullName>
    </submittedName>
</protein>
<sequence length="267" mass="31591">MSQDKLDKLGAQGQFEKIVKIIEILRGPDGCPWDKEQTRDSLKTYLIEEVHEVIEAIEEKNPKLLMEELGDLLFQVLFHIELAREEKVFTVNDVLEFVYEKMVRRHPHVFEERNVKNSKEVLLQWEDIKRREKKDKKSSLERIPKTLPALLYALRLQDKASRVGFDWKSVEEVYEKLKEEISEFHKAFASGIKEELEEEIGDLFFTLVNISRFLAINPEEALKKSSKKFISRFQFIEREVGKSGKNIESFSLDELEKLWEKAKFKER</sequence>
<organism evidence="2 3">
    <name type="scientific">Candidatus Schekmanbacteria bacterium RBG_16_38_11</name>
    <dbReference type="NCBI Taxonomy" id="1817880"/>
    <lineage>
        <taxon>Bacteria</taxon>
        <taxon>Candidatus Schekmaniibacteriota</taxon>
    </lineage>
</organism>
<evidence type="ECO:0000313" key="2">
    <source>
        <dbReference type="EMBL" id="OGL44119.1"/>
    </source>
</evidence>
<dbReference type="Gene3D" id="1.10.287.1080">
    <property type="entry name" value="MazG-like"/>
    <property type="match status" value="2"/>
</dbReference>
<proteinExistence type="predicted"/>
<dbReference type="GO" id="GO:0006950">
    <property type="term" value="P:response to stress"/>
    <property type="evidence" value="ECO:0007669"/>
    <property type="project" value="UniProtKB-ARBA"/>
</dbReference>
<comment type="caution">
    <text evidence="2">The sequence shown here is derived from an EMBL/GenBank/DDBJ whole genome shotgun (WGS) entry which is preliminary data.</text>
</comment>
<dbReference type="CDD" id="cd11528">
    <property type="entry name" value="NTP-PPase_MazG_Nterm"/>
    <property type="match status" value="1"/>
</dbReference>
<dbReference type="PANTHER" id="PTHR30522">
    <property type="entry name" value="NUCLEOSIDE TRIPHOSPHATE PYROPHOSPHOHYDROLASE"/>
    <property type="match status" value="1"/>
</dbReference>
<dbReference type="GO" id="GO:0006203">
    <property type="term" value="P:dGTP catabolic process"/>
    <property type="evidence" value="ECO:0007669"/>
    <property type="project" value="TreeGrafter"/>
</dbReference>
<dbReference type="GO" id="GO:0046081">
    <property type="term" value="P:dUTP catabolic process"/>
    <property type="evidence" value="ECO:0007669"/>
    <property type="project" value="TreeGrafter"/>
</dbReference>
<dbReference type="InterPro" id="IPR048015">
    <property type="entry name" value="NTP-PPase_MazG-like_N"/>
</dbReference>
<feature type="domain" description="NTP pyrophosphohydrolase MazG-like" evidence="1">
    <location>
        <begin position="37"/>
        <end position="110"/>
    </location>
</feature>
<dbReference type="NCBIfam" id="TIGR00444">
    <property type="entry name" value="mazG"/>
    <property type="match status" value="1"/>
</dbReference>
<dbReference type="FunFam" id="1.10.287.1080:FF:000003">
    <property type="entry name" value="Nucleoside triphosphate pyrophosphohydrolase"/>
    <property type="match status" value="1"/>
</dbReference>
<dbReference type="Pfam" id="PF03819">
    <property type="entry name" value="MazG"/>
    <property type="match status" value="2"/>
</dbReference>
<dbReference type="FunFam" id="1.10.287.1080:FF:000001">
    <property type="entry name" value="Nucleoside triphosphate pyrophosphohydrolase"/>
    <property type="match status" value="1"/>
</dbReference>
<dbReference type="AlphaFoldDB" id="A0A1F7RRG1"/>
<dbReference type="GO" id="GO:0047429">
    <property type="term" value="F:nucleoside triphosphate diphosphatase activity"/>
    <property type="evidence" value="ECO:0007669"/>
    <property type="project" value="InterPro"/>
</dbReference>
<dbReference type="Proteomes" id="UP000178435">
    <property type="component" value="Unassembled WGS sequence"/>
</dbReference>
<keyword evidence="2" id="KW-0378">Hydrolase</keyword>
<dbReference type="NCBIfam" id="NF007113">
    <property type="entry name" value="PRK09562.1"/>
    <property type="match status" value="1"/>
</dbReference>
<name>A0A1F7RRG1_9BACT</name>
<gene>
    <name evidence="2" type="ORF">A2149_04960</name>
</gene>
<dbReference type="GO" id="GO:0046047">
    <property type="term" value="P:TTP catabolic process"/>
    <property type="evidence" value="ECO:0007669"/>
    <property type="project" value="TreeGrafter"/>
</dbReference>
<dbReference type="InterPro" id="IPR048011">
    <property type="entry name" value="NTP-PPase_MazG-like_C"/>
</dbReference>